<accession>A0ABT6DGD8</accession>
<dbReference type="Pfam" id="PF01425">
    <property type="entry name" value="Amidase"/>
    <property type="match status" value="1"/>
</dbReference>
<keyword evidence="3" id="KW-1185">Reference proteome</keyword>
<dbReference type="Proteomes" id="UP001152321">
    <property type="component" value="Unassembled WGS sequence"/>
</dbReference>
<dbReference type="PANTHER" id="PTHR43372">
    <property type="entry name" value="FATTY-ACID AMIDE HYDROLASE"/>
    <property type="match status" value="1"/>
</dbReference>
<organism evidence="2 3">
    <name type="scientific">Bdellovibrio svalbardensis</name>
    <dbReference type="NCBI Taxonomy" id="2972972"/>
    <lineage>
        <taxon>Bacteria</taxon>
        <taxon>Pseudomonadati</taxon>
        <taxon>Bdellovibrionota</taxon>
        <taxon>Bdellovibrionia</taxon>
        <taxon>Bdellovibrionales</taxon>
        <taxon>Pseudobdellovibrionaceae</taxon>
        <taxon>Bdellovibrio</taxon>
    </lineage>
</organism>
<evidence type="ECO:0000259" key="1">
    <source>
        <dbReference type="Pfam" id="PF01425"/>
    </source>
</evidence>
<proteinExistence type="predicted"/>
<sequence length="492" mass="54209">MNELLKLSALEIAAKVAAKEVTPTEVLEAHIARIEEVNPQLNAMVEKDFVRARKLAAEQTEILSKNHSPLPPLFGVPFTVKEMFAYQGMKRTGGSVHHKNDVMDWDATIVARLKHAGAIPMGSTNVPELGFWFETYNKVYGLTNNPYSLERTPGGSSGGEGALIGAGASPIGVGSDIGGSIRMPATFCGIFGHKPSQYLLPFTGHFPYSKEEVKTILVGDKYPYTTLGPMSRKAGDLYKMMEIMMGPDGYDQTTLAGAKLKERPKDWSKVKVVLCADPVFHTARQTDYELVQVVKNCGKLFEELGAEVIELDPRFFVRSTELWFAALKKTKNKNFFEVLKGKEEKFSVGKELFKLAFGKGRYIFPNLIVSLAEILEGSSKDSPKKLAEELQALQKMHDDLSKILGPNGILILPPHPRVAPKHREPLWSPFDFIFTGIFTTLGMPATSIPMGLNEEGIPLGVQVVANSMNDHLTLGCAELLEQTFGGWVPPKE</sequence>
<name>A0ABT6DGD8_9BACT</name>
<dbReference type="PROSITE" id="PS00571">
    <property type="entry name" value="AMIDASES"/>
    <property type="match status" value="1"/>
</dbReference>
<dbReference type="PANTHER" id="PTHR43372:SF4">
    <property type="entry name" value="FATTY-ACID AMIDE HYDROLASE 2"/>
    <property type="match status" value="1"/>
</dbReference>
<dbReference type="Gene3D" id="3.90.1300.10">
    <property type="entry name" value="Amidase signature (AS) domain"/>
    <property type="match status" value="1"/>
</dbReference>
<evidence type="ECO:0000313" key="3">
    <source>
        <dbReference type="Proteomes" id="UP001152321"/>
    </source>
</evidence>
<reference evidence="2" key="1">
    <citation type="submission" date="2022-08" db="EMBL/GenBank/DDBJ databases">
        <title>Novel Bdellovibrio Species Isolated from Svalbard: Designation Bdellovibrio svalbardensis.</title>
        <authorList>
            <person name="Mitchell R.J."/>
            <person name="Choi S.Y."/>
        </authorList>
    </citation>
    <scope>NUCLEOTIDE SEQUENCE</scope>
    <source>
        <strain evidence="2">PAP01</strain>
    </source>
</reference>
<dbReference type="RefSeq" id="WP_277577389.1">
    <property type="nucleotide sequence ID" value="NZ_JANRMI010000002.1"/>
</dbReference>
<dbReference type="InterPro" id="IPR020556">
    <property type="entry name" value="Amidase_CS"/>
</dbReference>
<dbReference type="PIRSF" id="PIRSF001221">
    <property type="entry name" value="Amidase_fungi"/>
    <property type="match status" value="1"/>
</dbReference>
<dbReference type="InterPro" id="IPR052739">
    <property type="entry name" value="FAAH2"/>
</dbReference>
<evidence type="ECO:0000313" key="2">
    <source>
        <dbReference type="EMBL" id="MDG0815910.1"/>
    </source>
</evidence>
<feature type="domain" description="Amidase" evidence="1">
    <location>
        <begin position="25"/>
        <end position="474"/>
    </location>
</feature>
<gene>
    <name evidence="2" type="ORF">NWE73_06025</name>
</gene>
<comment type="caution">
    <text evidence="2">The sequence shown here is derived from an EMBL/GenBank/DDBJ whole genome shotgun (WGS) entry which is preliminary data.</text>
</comment>
<dbReference type="SUPFAM" id="SSF75304">
    <property type="entry name" value="Amidase signature (AS) enzymes"/>
    <property type="match status" value="1"/>
</dbReference>
<protein>
    <submittedName>
        <fullName evidence="2">Amidase</fullName>
    </submittedName>
</protein>
<dbReference type="EMBL" id="JANRMI010000002">
    <property type="protein sequence ID" value="MDG0815910.1"/>
    <property type="molecule type" value="Genomic_DNA"/>
</dbReference>
<dbReference type="InterPro" id="IPR023631">
    <property type="entry name" value="Amidase_dom"/>
</dbReference>
<dbReference type="InterPro" id="IPR036928">
    <property type="entry name" value="AS_sf"/>
</dbReference>